<evidence type="ECO:0000313" key="2">
    <source>
        <dbReference type="EMBL" id="AHI20600.1"/>
    </source>
</evidence>
<gene>
    <name evidence="2" type="ORF">CCASEI_10225</name>
</gene>
<dbReference type="EMBL" id="CP004350">
    <property type="protein sequence ID" value="AHI20600.1"/>
    <property type="molecule type" value="Genomic_DNA"/>
</dbReference>
<reference evidence="3" key="1">
    <citation type="submission" date="2013-02" db="EMBL/GenBank/DDBJ databases">
        <title>The complete genome sequence of Corynebacterium casei LMG S-19264 (=DSM 44701).</title>
        <authorList>
            <person name="Ruckert C."/>
            <person name="Albersmeier A."/>
            <person name="Kalinowski J."/>
        </authorList>
    </citation>
    <scope>NUCLEOTIDE SEQUENCE [LARGE SCALE GENOMIC DNA]</scope>
    <source>
        <strain evidence="3">LMG S-19264</strain>
    </source>
</reference>
<protein>
    <recommendedName>
        <fullName evidence="4">C2H2-type domain-containing protein</fullName>
    </recommendedName>
</protein>
<accession>A0ABM5PRG7</accession>
<organism evidence="2 3">
    <name type="scientific">Corynebacterium casei LMG S-19264</name>
    <dbReference type="NCBI Taxonomy" id="1285583"/>
    <lineage>
        <taxon>Bacteria</taxon>
        <taxon>Bacillati</taxon>
        <taxon>Actinomycetota</taxon>
        <taxon>Actinomycetes</taxon>
        <taxon>Mycobacteriales</taxon>
        <taxon>Corynebacteriaceae</taxon>
        <taxon>Corynebacterium</taxon>
    </lineage>
</organism>
<proteinExistence type="predicted"/>
<keyword evidence="3" id="KW-1185">Reference proteome</keyword>
<feature type="region of interest" description="Disordered" evidence="1">
    <location>
        <begin position="73"/>
        <end position="104"/>
    </location>
</feature>
<feature type="compositionally biased region" description="Basic and acidic residues" evidence="1">
    <location>
        <begin position="134"/>
        <end position="143"/>
    </location>
</feature>
<sequence length="143" mass="16317">MEIVIVKSVSGYGYLCPNCGATVKYIQGRKRLSLHNLPSHPGKKCPATKMTAELQLDPNASITEFPNLLERPLVKEQPKQAKKQRRRRTVEGRDPRRRRTHWRDEYAIKGEDSWGIDDLGEEGGEISVRARSGGKVESRRTKY</sequence>
<evidence type="ECO:0000256" key="1">
    <source>
        <dbReference type="SAM" id="MobiDB-lite"/>
    </source>
</evidence>
<dbReference type="Proteomes" id="UP000019226">
    <property type="component" value="Chromosome"/>
</dbReference>
<feature type="region of interest" description="Disordered" evidence="1">
    <location>
        <begin position="119"/>
        <end position="143"/>
    </location>
</feature>
<evidence type="ECO:0008006" key="4">
    <source>
        <dbReference type="Google" id="ProtNLM"/>
    </source>
</evidence>
<name>A0ABM5PRG7_9CORY</name>
<evidence type="ECO:0000313" key="3">
    <source>
        <dbReference type="Proteomes" id="UP000019226"/>
    </source>
</evidence>